<keyword evidence="3" id="KW-0732">Signal</keyword>
<keyword evidence="4" id="KW-0106">Calcium</keyword>
<feature type="compositionally biased region" description="Basic and acidic residues" evidence="5">
    <location>
        <begin position="248"/>
        <end position="272"/>
    </location>
</feature>
<protein>
    <submittedName>
        <fullName evidence="7">LPXTG-motif cell wall-anchored protein</fullName>
    </submittedName>
</protein>
<sequence length="287" mass="29133">MSVFVPGFVRRAGAVVLGVLVVGVFVLGIGDPARADIAPRPVKVVAAAGAACSQQADASSCDADGDGIPDAVEVVVCGSATCATGREDTDKDGIPDWIEVKACGTSTCADPKADADGDGIPDYAEQLVCGSATCANGHEDTDGKGIPDWIDYVICGSAGCATGQEDYNGNGISDVAELKACVKDQGFLASTGFQAGMWVLAGVLAVGSGAFLYFQNKKKKRGTEEEGDAIAGDNSDTGGDEDFEEPEDGRHTPLDRGAPADRDPETQGRDTGEDTGTGAGFVDGGRA</sequence>
<dbReference type="InterPro" id="IPR059100">
    <property type="entry name" value="TSP3_bac"/>
</dbReference>
<keyword evidence="2" id="KW-0964">Secreted</keyword>
<name>A0AAW8DB49_9MICC</name>
<evidence type="ECO:0000313" key="7">
    <source>
        <dbReference type="EMBL" id="MDP9903102.1"/>
    </source>
</evidence>
<evidence type="ECO:0000256" key="6">
    <source>
        <dbReference type="SAM" id="Phobius"/>
    </source>
</evidence>
<feature type="transmembrane region" description="Helical" evidence="6">
    <location>
        <begin position="195"/>
        <end position="214"/>
    </location>
</feature>
<comment type="caution">
    <text evidence="7">The sequence shown here is derived from an EMBL/GenBank/DDBJ whole genome shotgun (WGS) entry which is preliminary data.</text>
</comment>
<feature type="region of interest" description="Disordered" evidence="5">
    <location>
        <begin position="222"/>
        <end position="287"/>
    </location>
</feature>
<evidence type="ECO:0000256" key="1">
    <source>
        <dbReference type="ARBA" id="ARBA00004613"/>
    </source>
</evidence>
<evidence type="ECO:0000256" key="5">
    <source>
        <dbReference type="SAM" id="MobiDB-lite"/>
    </source>
</evidence>
<evidence type="ECO:0000313" key="8">
    <source>
        <dbReference type="EMBL" id="MDQ0180245.1"/>
    </source>
</evidence>
<evidence type="ECO:0000256" key="2">
    <source>
        <dbReference type="ARBA" id="ARBA00022525"/>
    </source>
</evidence>
<dbReference type="RefSeq" id="WP_306958692.1">
    <property type="nucleotide sequence ID" value="NZ_JAUSRG010000001.1"/>
</dbReference>
<dbReference type="Pfam" id="PF18884">
    <property type="entry name" value="TSP3_bac"/>
    <property type="match status" value="1"/>
</dbReference>
<accession>A0AAW8DB49</accession>
<keyword evidence="6" id="KW-1133">Transmembrane helix</keyword>
<dbReference type="InterPro" id="IPR028974">
    <property type="entry name" value="TSP_type-3_rpt"/>
</dbReference>
<comment type="subcellular location">
    <subcellularLocation>
        <location evidence="1">Secreted</location>
    </subcellularLocation>
</comment>
<feature type="transmembrane region" description="Helical" evidence="6">
    <location>
        <begin position="12"/>
        <end position="30"/>
    </location>
</feature>
<dbReference type="NCBIfam" id="TIGR01167">
    <property type="entry name" value="LPXTG_anchor"/>
    <property type="match status" value="1"/>
</dbReference>
<dbReference type="EMBL" id="JAUSTF010000002">
    <property type="protein sequence ID" value="MDQ0180245.1"/>
    <property type="molecule type" value="Genomic_DNA"/>
</dbReference>
<dbReference type="Proteomes" id="UP001230951">
    <property type="component" value="Unassembled WGS sequence"/>
</dbReference>
<evidence type="ECO:0000256" key="4">
    <source>
        <dbReference type="ARBA" id="ARBA00022837"/>
    </source>
</evidence>
<feature type="compositionally biased region" description="Acidic residues" evidence="5">
    <location>
        <begin position="238"/>
        <end position="247"/>
    </location>
</feature>
<dbReference type="Proteomes" id="UP001242995">
    <property type="component" value="Unassembled WGS sequence"/>
</dbReference>
<dbReference type="SUPFAM" id="SSF103647">
    <property type="entry name" value="TSP type-3 repeat"/>
    <property type="match status" value="1"/>
</dbReference>
<reference evidence="7 9" key="1">
    <citation type="submission" date="2023-07" db="EMBL/GenBank/DDBJ databases">
        <title>Sorghum-associated microbial communities from plants grown in Nebraska, USA.</title>
        <authorList>
            <person name="Schachtman D."/>
        </authorList>
    </citation>
    <scope>NUCLEOTIDE SEQUENCE</scope>
    <source>
        <strain evidence="7">DS1006</strain>
        <strain evidence="8 9">DS1016</strain>
    </source>
</reference>
<proteinExistence type="predicted"/>
<keyword evidence="6" id="KW-0472">Membrane</keyword>
<gene>
    <name evidence="7" type="ORF">J2S90_000042</name>
    <name evidence="8" type="ORF">J2S93_001661</name>
</gene>
<organism evidence="7 10">
    <name type="scientific">Arthrobacter bambusae</name>
    <dbReference type="NCBI Taxonomy" id="1338426"/>
    <lineage>
        <taxon>Bacteria</taxon>
        <taxon>Bacillati</taxon>
        <taxon>Actinomycetota</taxon>
        <taxon>Actinomycetes</taxon>
        <taxon>Micrococcales</taxon>
        <taxon>Micrococcaceae</taxon>
        <taxon>Arthrobacter</taxon>
    </lineage>
</organism>
<keyword evidence="6" id="KW-0812">Transmembrane</keyword>
<dbReference type="EMBL" id="JAUSRG010000001">
    <property type="protein sequence ID" value="MDP9903102.1"/>
    <property type="molecule type" value="Genomic_DNA"/>
</dbReference>
<evidence type="ECO:0000313" key="9">
    <source>
        <dbReference type="Proteomes" id="UP001230951"/>
    </source>
</evidence>
<feature type="compositionally biased region" description="Gly residues" evidence="5">
    <location>
        <begin position="275"/>
        <end position="287"/>
    </location>
</feature>
<evidence type="ECO:0000313" key="10">
    <source>
        <dbReference type="Proteomes" id="UP001242995"/>
    </source>
</evidence>
<dbReference type="GO" id="GO:0005509">
    <property type="term" value="F:calcium ion binding"/>
    <property type="evidence" value="ECO:0007669"/>
    <property type="project" value="InterPro"/>
</dbReference>
<keyword evidence="9" id="KW-1185">Reference proteome</keyword>
<dbReference type="AlphaFoldDB" id="A0AAW8DB49"/>
<evidence type="ECO:0000256" key="3">
    <source>
        <dbReference type="ARBA" id="ARBA00022729"/>
    </source>
</evidence>